<protein>
    <recommendedName>
        <fullName evidence="2">Phytocyanin domain-containing protein</fullName>
    </recommendedName>
</protein>
<reference evidence="3 4" key="1">
    <citation type="submission" date="2024-01" db="EMBL/GenBank/DDBJ databases">
        <title>The complete chloroplast genome sequence of Lithospermum erythrorhizon: insights into the phylogenetic relationship among Boraginaceae species and the maternal lineages of purple gromwells.</title>
        <authorList>
            <person name="Okada T."/>
            <person name="Watanabe K."/>
        </authorList>
    </citation>
    <scope>NUCLEOTIDE SEQUENCE [LARGE SCALE GENOMIC DNA]</scope>
</reference>
<feature type="domain" description="Phytocyanin" evidence="2">
    <location>
        <begin position="63"/>
        <end position="177"/>
    </location>
</feature>
<keyword evidence="1" id="KW-0732">Signal</keyword>
<keyword evidence="4" id="KW-1185">Reference proteome</keyword>
<dbReference type="EMBL" id="BAABME010001180">
    <property type="protein sequence ID" value="GAA0148070.1"/>
    <property type="molecule type" value="Genomic_DNA"/>
</dbReference>
<gene>
    <name evidence="3" type="ORF">LIER_07610</name>
</gene>
<dbReference type="AlphaFoldDB" id="A0AAV3PCP9"/>
<sequence>MDGKYIYFFVLALLALIDTFSSICSANRDFGNYWNNNNDTLNNSGGGSGWPYTHYNATHDAPRRIIVGGDSETWRFGFNYQDWVWRNAPFFFNDTLVFKYDLPNATYGHSVYLMRNYWSMMRCDFRKAKLVGNVSAGAGEGFEFKLKRWMPHYFACGEHDAIHCKSGMMKFVIMPMFHWEY</sequence>
<organism evidence="3 4">
    <name type="scientific">Lithospermum erythrorhizon</name>
    <name type="common">Purple gromwell</name>
    <name type="synonym">Lithospermum officinale var. erythrorhizon</name>
    <dbReference type="NCBI Taxonomy" id="34254"/>
    <lineage>
        <taxon>Eukaryota</taxon>
        <taxon>Viridiplantae</taxon>
        <taxon>Streptophyta</taxon>
        <taxon>Embryophyta</taxon>
        <taxon>Tracheophyta</taxon>
        <taxon>Spermatophyta</taxon>
        <taxon>Magnoliopsida</taxon>
        <taxon>eudicotyledons</taxon>
        <taxon>Gunneridae</taxon>
        <taxon>Pentapetalae</taxon>
        <taxon>asterids</taxon>
        <taxon>lamiids</taxon>
        <taxon>Boraginales</taxon>
        <taxon>Boraginaceae</taxon>
        <taxon>Boraginoideae</taxon>
        <taxon>Lithospermeae</taxon>
        <taxon>Lithospermum</taxon>
    </lineage>
</organism>
<dbReference type="PANTHER" id="PTHR34052">
    <property type="entry name" value="GLYCINE-RICH PROTEIN-LIKE"/>
    <property type="match status" value="1"/>
</dbReference>
<feature type="signal peptide" evidence="1">
    <location>
        <begin position="1"/>
        <end position="26"/>
    </location>
</feature>
<comment type="caution">
    <text evidence="3">The sequence shown here is derived from an EMBL/GenBank/DDBJ whole genome shotgun (WGS) entry which is preliminary data.</text>
</comment>
<dbReference type="PANTHER" id="PTHR34052:SF1">
    <property type="entry name" value="OS06G0216700 PROTEIN"/>
    <property type="match status" value="1"/>
</dbReference>
<name>A0AAV3PCP9_LITER</name>
<dbReference type="Gene3D" id="2.60.40.420">
    <property type="entry name" value="Cupredoxins - blue copper proteins"/>
    <property type="match status" value="1"/>
</dbReference>
<feature type="chain" id="PRO_5043853498" description="Phytocyanin domain-containing protein" evidence="1">
    <location>
        <begin position="27"/>
        <end position="181"/>
    </location>
</feature>
<dbReference type="InterPro" id="IPR003245">
    <property type="entry name" value="Phytocyanin_dom"/>
</dbReference>
<dbReference type="InterPro" id="IPR008972">
    <property type="entry name" value="Cupredoxin"/>
</dbReference>
<proteinExistence type="predicted"/>
<evidence type="ECO:0000313" key="4">
    <source>
        <dbReference type="Proteomes" id="UP001454036"/>
    </source>
</evidence>
<dbReference type="SUPFAM" id="SSF49503">
    <property type="entry name" value="Cupredoxins"/>
    <property type="match status" value="1"/>
</dbReference>
<evidence type="ECO:0000256" key="1">
    <source>
        <dbReference type="SAM" id="SignalP"/>
    </source>
</evidence>
<evidence type="ECO:0000313" key="3">
    <source>
        <dbReference type="EMBL" id="GAA0148070.1"/>
    </source>
</evidence>
<dbReference type="Proteomes" id="UP001454036">
    <property type="component" value="Unassembled WGS sequence"/>
</dbReference>
<dbReference type="PROSITE" id="PS51485">
    <property type="entry name" value="PHYTOCYANIN"/>
    <property type="match status" value="1"/>
</dbReference>
<dbReference type="GO" id="GO:0009055">
    <property type="term" value="F:electron transfer activity"/>
    <property type="evidence" value="ECO:0007669"/>
    <property type="project" value="InterPro"/>
</dbReference>
<evidence type="ECO:0000259" key="2">
    <source>
        <dbReference type="PROSITE" id="PS51485"/>
    </source>
</evidence>
<accession>A0AAV3PCP9</accession>